<keyword evidence="3" id="KW-1185">Reference proteome</keyword>
<dbReference type="Proteomes" id="UP000295050">
    <property type="component" value="Unassembled WGS sequence"/>
</dbReference>
<evidence type="ECO:0000313" key="3">
    <source>
        <dbReference type="Proteomes" id="UP000295050"/>
    </source>
</evidence>
<reference evidence="2 3" key="1">
    <citation type="submission" date="2019-03" db="EMBL/GenBank/DDBJ databases">
        <title>Genomic Encyclopedia of Type Strains, Phase IV (KMG-IV): sequencing the most valuable type-strain genomes for metagenomic binning, comparative biology and taxonomic classification.</title>
        <authorList>
            <person name="Goeker M."/>
        </authorList>
    </citation>
    <scope>NUCLEOTIDE SEQUENCE [LARGE SCALE GENOMIC DNA]</scope>
    <source>
        <strain evidence="2 3">DSM 24766</strain>
    </source>
</reference>
<proteinExistence type="predicted"/>
<sequence length="175" mass="18923">MSAGRCNRTPLPGDTPLAQAGFDPIEHGVLTIARLFFQSFAFPKSQAWMSAFGRAGQFLSHGLVNARSRDVAFAVLGAVQEMRKARKSGFRFSNPDCRCCASLLSDHERHFLEVLRALRRGTRSQAHCAAMLVCEGNPADGLLPAMSDLATLTRARPPSTMRGSGMQADRGLSAT</sequence>
<protein>
    <submittedName>
        <fullName evidence="2">Uncharacterized protein</fullName>
    </submittedName>
</protein>
<feature type="region of interest" description="Disordered" evidence="1">
    <location>
        <begin position="155"/>
        <end position="175"/>
    </location>
</feature>
<name>A0A4R2RC36_9RHOB</name>
<evidence type="ECO:0000313" key="2">
    <source>
        <dbReference type="EMBL" id="TCP60922.1"/>
    </source>
</evidence>
<organism evidence="2 3">
    <name type="scientific">Rhodovulum bhavnagarense</name>
    <dbReference type="NCBI Taxonomy" id="992286"/>
    <lineage>
        <taxon>Bacteria</taxon>
        <taxon>Pseudomonadati</taxon>
        <taxon>Pseudomonadota</taxon>
        <taxon>Alphaproteobacteria</taxon>
        <taxon>Rhodobacterales</taxon>
        <taxon>Paracoccaceae</taxon>
        <taxon>Rhodovulum</taxon>
    </lineage>
</organism>
<accession>A0A4R2RC36</accession>
<dbReference type="OrthoDB" id="7691213at2"/>
<gene>
    <name evidence="2" type="ORF">EV663_10797</name>
</gene>
<comment type="caution">
    <text evidence="2">The sequence shown here is derived from an EMBL/GenBank/DDBJ whole genome shotgun (WGS) entry which is preliminary data.</text>
</comment>
<dbReference type="RefSeq" id="WP_132951472.1">
    <property type="nucleotide sequence ID" value="NZ_SLXU01000007.1"/>
</dbReference>
<dbReference type="AlphaFoldDB" id="A0A4R2RC36"/>
<dbReference type="EMBL" id="SLXU01000007">
    <property type="protein sequence ID" value="TCP60922.1"/>
    <property type="molecule type" value="Genomic_DNA"/>
</dbReference>
<evidence type="ECO:0000256" key="1">
    <source>
        <dbReference type="SAM" id="MobiDB-lite"/>
    </source>
</evidence>